<feature type="compositionally biased region" description="Polar residues" evidence="4">
    <location>
        <begin position="180"/>
        <end position="191"/>
    </location>
</feature>
<protein>
    <recommendedName>
        <fullName evidence="8">Sulfotransferase</fullName>
    </recommendedName>
</protein>
<dbReference type="InterPro" id="IPR027417">
    <property type="entry name" value="P-loop_NTPase"/>
</dbReference>
<dbReference type="Proteomes" id="UP001066276">
    <property type="component" value="Chromosome 10"/>
</dbReference>
<evidence type="ECO:0000313" key="6">
    <source>
        <dbReference type="EMBL" id="KAJ1095889.1"/>
    </source>
</evidence>
<feature type="compositionally biased region" description="Basic and acidic residues" evidence="4">
    <location>
        <begin position="84"/>
        <end position="97"/>
    </location>
</feature>
<evidence type="ECO:0000256" key="4">
    <source>
        <dbReference type="SAM" id="MobiDB-lite"/>
    </source>
</evidence>
<reference evidence="6" key="1">
    <citation type="journal article" date="2022" name="bioRxiv">
        <title>Sequencing and chromosome-scale assembly of the giantPleurodeles waltlgenome.</title>
        <authorList>
            <person name="Brown T."/>
            <person name="Elewa A."/>
            <person name="Iarovenko S."/>
            <person name="Subramanian E."/>
            <person name="Araus A.J."/>
            <person name="Petzold A."/>
            <person name="Susuki M."/>
            <person name="Suzuki K.-i.T."/>
            <person name="Hayashi T."/>
            <person name="Toyoda A."/>
            <person name="Oliveira C."/>
            <person name="Osipova E."/>
            <person name="Leigh N.D."/>
            <person name="Simon A."/>
            <person name="Yun M.H."/>
        </authorList>
    </citation>
    <scope>NUCLEOTIDE SEQUENCE</scope>
    <source>
        <strain evidence="6">20211129_DDA</strain>
        <tissue evidence="6">Liver</tissue>
    </source>
</reference>
<dbReference type="InterPro" id="IPR037359">
    <property type="entry name" value="NST/OST"/>
</dbReference>
<organism evidence="6 7">
    <name type="scientific">Pleurodeles waltl</name>
    <name type="common">Iberian ribbed newt</name>
    <dbReference type="NCBI Taxonomy" id="8319"/>
    <lineage>
        <taxon>Eukaryota</taxon>
        <taxon>Metazoa</taxon>
        <taxon>Chordata</taxon>
        <taxon>Craniata</taxon>
        <taxon>Vertebrata</taxon>
        <taxon>Euteleostomi</taxon>
        <taxon>Amphibia</taxon>
        <taxon>Batrachia</taxon>
        <taxon>Caudata</taxon>
        <taxon>Salamandroidea</taxon>
        <taxon>Salamandridae</taxon>
        <taxon>Pleurodelinae</taxon>
        <taxon>Pleurodeles</taxon>
    </lineage>
</organism>
<evidence type="ECO:0008006" key="8">
    <source>
        <dbReference type="Google" id="ProtNLM"/>
    </source>
</evidence>
<feature type="compositionally biased region" description="Basic and acidic residues" evidence="4">
    <location>
        <begin position="374"/>
        <end position="394"/>
    </location>
</feature>
<feature type="compositionally biased region" description="Polar residues" evidence="4">
    <location>
        <begin position="397"/>
        <end position="406"/>
    </location>
</feature>
<feature type="region of interest" description="Disordered" evidence="4">
    <location>
        <begin position="68"/>
        <end position="97"/>
    </location>
</feature>
<keyword evidence="5" id="KW-0812">Transmembrane</keyword>
<keyword evidence="5" id="KW-1133">Transmembrane helix</keyword>
<dbReference type="EMBL" id="JANPWB010000014">
    <property type="protein sequence ID" value="KAJ1095889.1"/>
    <property type="molecule type" value="Genomic_DNA"/>
</dbReference>
<feature type="compositionally biased region" description="Basic and acidic residues" evidence="4">
    <location>
        <begin position="210"/>
        <end position="293"/>
    </location>
</feature>
<dbReference type="GO" id="GO:0008467">
    <property type="term" value="F:[heparan sulfate]-glucosamine 3-sulfotransferase activity"/>
    <property type="evidence" value="ECO:0007669"/>
    <property type="project" value="TreeGrafter"/>
</dbReference>
<dbReference type="PANTHER" id="PTHR10605">
    <property type="entry name" value="HEPARAN SULFATE SULFOTRANSFERASE"/>
    <property type="match status" value="1"/>
</dbReference>
<evidence type="ECO:0000256" key="1">
    <source>
        <dbReference type="ARBA" id="ARBA00022679"/>
    </source>
</evidence>
<feature type="active site" description="For sulfotransferase activity" evidence="2">
    <location>
        <position position="497"/>
    </location>
</feature>
<keyword evidence="7" id="KW-1185">Reference proteome</keyword>
<name>A0AAV7LYB9_PLEWA</name>
<feature type="region of interest" description="Disordered" evidence="4">
    <location>
        <begin position="161"/>
        <end position="191"/>
    </location>
</feature>
<evidence type="ECO:0000256" key="3">
    <source>
        <dbReference type="PIRSR" id="PIRSR637359-2"/>
    </source>
</evidence>
<accession>A0AAV7LYB9</accession>
<dbReference type="PANTHER" id="PTHR10605:SF11">
    <property type="entry name" value="HEPARAN SULFATE GLUCOSAMINE 3-O-SULFOTRANSFERASE 4"/>
    <property type="match status" value="1"/>
</dbReference>
<keyword evidence="5" id="KW-0472">Membrane</keyword>
<dbReference type="FunFam" id="3.40.50.300:FF:002590">
    <property type="entry name" value="Sulfotransferase"/>
    <property type="match status" value="1"/>
</dbReference>
<feature type="compositionally biased region" description="Basic and acidic residues" evidence="4">
    <location>
        <begin position="336"/>
        <end position="345"/>
    </location>
</feature>
<sequence length="535" mass="58475">MAARWPGSALLSSKAPRRLVFLFTLSLSITYLFYSLLTCYNSFPLQEAGAYLQPDPLSSSLQGAWRAGGAGEKRDSSAMGFGALDRHSGERTSDHDGSRTDLFISLDISQLDRLNALDPGDRFSTSDTFKKDLDSTLEISKTERFISSHSSTLDQFETSVRLKGAQSSNPDSSKIDRFGTSESASTEQLSPLDSSLYSSTLERLSTAESVKGERFSTAESAKGERFSTADSATAEHYRTAESAKGERFSTAESAKGERFSTADSATAEHYRTAESAKGERFSTAESAKGERFSTADSATAENYRTAENVPGSELSAPSTRGSFERTAQQDFSTEESSLRDLERDSVTPGSKGVHSKQGSPFVDINTIARGGRMRSPDSHETPPREWGRDPDKVKQPPMSSYEGTFSHSASDYTLHHRDSGVAGSYNHRDVAVLSPSGASSWGRSPLAVTPMVPDLESERQESSTTDEELGHRALPVNSTPEYGEQKLPQAIIIGVKKGGTRALLEALRVHPDVRAVRVEPHFFDRNYEKGLEWYR</sequence>
<feature type="region of interest" description="Disordered" evidence="4">
    <location>
        <begin position="208"/>
        <end position="406"/>
    </location>
</feature>
<evidence type="ECO:0000256" key="2">
    <source>
        <dbReference type="PIRSR" id="PIRSR637359-1"/>
    </source>
</evidence>
<evidence type="ECO:0000313" key="7">
    <source>
        <dbReference type="Proteomes" id="UP001066276"/>
    </source>
</evidence>
<feature type="binding site" evidence="3">
    <location>
        <begin position="497"/>
        <end position="501"/>
    </location>
    <ligand>
        <name>3'-phosphoadenylyl sulfate</name>
        <dbReference type="ChEBI" id="CHEBI:58339"/>
    </ligand>
</feature>
<comment type="caution">
    <text evidence="6">The sequence shown here is derived from an EMBL/GenBank/DDBJ whole genome shotgun (WGS) entry which is preliminary data.</text>
</comment>
<keyword evidence="1" id="KW-0808">Transferase</keyword>
<feature type="region of interest" description="Disordered" evidence="4">
    <location>
        <begin position="435"/>
        <end position="481"/>
    </location>
</feature>
<dbReference type="AlphaFoldDB" id="A0AAV7LYB9"/>
<evidence type="ECO:0000256" key="5">
    <source>
        <dbReference type="SAM" id="Phobius"/>
    </source>
</evidence>
<proteinExistence type="predicted"/>
<feature type="compositionally biased region" description="Polar residues" evidence="4">
    <location>
        <begin position="315"/>
        <end position="335"/>
    </location>
</feature>
<dbReference type="SUPFAM" id="SSF52540">
    <property type="entry name" value="P-loop containing nucleoside triphosphate hydrolases"/>
    <property type="match status" value="1"/>
</dbReference>
<dbReference type="Gene3D" id="3.40.50.300">
    <property type="entry name" value="P-loop containing nucleotide triphosphate hydrolases"/>
    <property type="match status" value="1"/>
</dbReference>
<feature type="transmembrane region" description="Helical" evidence="5">
    <location>
        <begin position="20"/>
        <end position="37"/>
    </location>
</feature>
<gene>
    <name evidence="6" type="ORF">NDU88_001039</name>
</gene>